<protein>
    <submittedName>
        <fullName evidence="2">Uncharacterized protein</fullName>
    </submittedName>
</protein>
<sequence length="114" mass="13001">MCPRRNNRRRGPIATLVLAGVALGTKKVQEKRKAREEEKATRAIEGELNYEEARRSAIQDAQMSRHSKEIEAQEENPPDYDNVPAWDYTTTYENKMDSGYGGRGIMVGDEKRTL</sequence>
<dbReference type="AlphaFoldDB" id="A0A6A6QBK2"/>
<dbReference type="Proteomes" id="UP000799750">
    <property type="component" value="Unassembled WGS sequence"/>
</dbReference>
<accession>A0A6A6QBK2</accession>
<name>A0A6A6QBK2_9PEZI</name>
<reference evidence="2" key="1">
    <citation type="journal article" date="2020" name="Stud. Mycol.">
        <title>101 Dothideomycetes genomes: a test case for predicting lifestyles and emergence of pathogens.</title>
        <authorList>
            <person name="Haridas S."/>
            <person name="Albert R."/>
            <person name="Binder M."/>
            <person name="Bloem J."/>
            <person name="Labutti K."/>
            <person name="Salamov A."/>
            <person name="Andreopoulos B."/>
            <person name="Baker S."/>
            <person name="Barry K."/>
            <person name="Bills G."/>
            <person name="Bluhm B."/>
            <person name="Cannon C."/>
            <person name="Castanera R."/>
            <person name="Culley D."/>
            <person name="Daum C."/>
            <person name="Ezra D."/>
            <person name="Gonzalez J."/>
            <person name="Henrissat B."/>
            <person name="Kuo A."/>
            <person name="Liang C."/>
            <person name="Lipzen A."/>
            <person name="Lutzoni F."/>
            <person name="Magnuson J."/>
            <person name="Mondo S."/>
            <person name="Nolan M."/>
            <person name="Ohm R."/>
            <person name="Pangilinan J."/>
            <person name="Park H.-J."/>
            <person name="Ramirez L."/>
            <person name="Alfaro M."/>
            <person name="Sun H."/>
            <person name="Tritt A."/>
            <person name="Yoshinaga Y."/>
            <person name="Zwiers L.-H."/>
            <person name="Turgeon B."/>
            <person name="Goodwin S."/>
            <person name="Spatafora J."/>
            <person name="Crous P."/>
            <person name="Grigoriev I."/>
        </authorList>
    </citation>
    <scope>NUCLEOTIDE SEQUENCE</scope>
    <source>
        <strain evidence="2">CBS 269.34</strain>
    </source>
</reference>
<evidence type="ECO:0000256" key="1">
    <source>
        <dbReference type="SAM" id="MobiDB-lite"/>
    </source>
</evidence>
<feature type="region of interest" description="Disordered" evidence="1">
    <location>
        <begin position="52"/>
        <end position="114"/>
    </location>
</feature>
<organism evidence="2 3">
    <name type="scientific">Lophium mytilinum</name>
    <dbReference type="NCBI Taxonomy" id="390894"/>
    <lineage>
        <taxon>Eukaryota</taxon>
        <taxon>Fungi</taxon>
        <taxon>Dikarya</taxon>
        <taxon>Ascomycota</taxon>
        <taxon>Pezizomycotina</taxon>
        <taxon>Dothideomycetes</taxon>
        <taxon>Pleosporomycetidae</taxon>
        <taxon>Mytilinidiales</taxon>
        <taxon>Mytilinidiaceae</taxon>
        <taxon>Lophium</taxon>
    </lineage>
</organism>
<dbReference type="EMBL" id="MU004199">
    <property type="protein sequence ID" value="KAF2489380.1"/>
    <property type="molecule type" value="Genomic_DNA"/>
</dbReference>
<keyword evidence="3" id="KW-1185">Reference proteome</keyword>
<gene>
    <name evidence="2" type="ORF">BU16DRAFT_531694</name>
</gene>
<proteinExistence type="predicted"/>
<evidence type="ECO:0000313" key="3">
    <source>
        <dbReference type="Proteomes" id="UP000799750"/>
    </source>
</evidence>
<evidence type="ECO:0000313" key="2">
    <source>
        <dbReference type="EMBL" id="KAF2489380.1"/>
    </source>
</evidence>
<dbReference type="OrthoDB" id="10375388at2759"/>